<gene>
    <name evidence="3" type="ORF">G3M56_002755</name>
</gene>
<dbReference type="SUPFAM" id="SSF53756">
    <property type="entry name" value="UDP-Glycosyltransferase/glycogen phosphorylase"/>
    <property type="match status" value="1"/>
</dbReference>
<dbReference type="GO" id="GO:0016757">
    <property type="term" value="F:glycosyltransferase activity"/>
    <property type="evidence" value="ECO:0007669"/>
    <property type="project" value="InterPro"/>
</dbReference>
<dbReference type="Pfam" id="PF13439">
    <property type="entry name" value="Glyco_transf_4"/>
    <property type="match status" value="1"/>
</dbReference>
<dbReference type="PANTHER" id="PTHR12526:SF630">
    <property type="entry name" value="GLYCOSYLTRANSFERASE"/>
    <property type="match status" value="1"/>
</dbReference>
<accession>A0A6B3LAJ5</accession>
<feature type="domain" description="Glycosyl transferase family 1" evidence="1">
    <location>
        <begin position="219"/>
        <end position="383"/>
    </location>
</feature>
<dbReference type="CDD" id="cd03801">
    <property type="entry name" value="GT4_PimA-like"/>
    <property type="match status" value="1"/>
</dbReference>
<protein>
    <submittedName>
        <fullName evidence="3">Glycosyltransferase family 4 protein</fullName>
    </submittedName>
</protein>
<proteinExistence type="predicted"/>
<evidence type="ECO:0000313" key="3">
    <source>
        <dbReference type="EMBL" id="QQL45528.1"/>
    </source>
</evidence>
<evidence type="ECO:0000313" key="4">
    <source>
        <dbReference type="Proteomes" id="UP000475117"/>
    </source>
</evidence>
<dbReference type="KEGG" id="soa:G3M56_002755"/>
<keyword evidence="4" id="KW-1185">Reference proteome</keyword>
<dbReference type="AlphaFoldDB" id="A0A6B3LAJ5"/>
<dbReference type="Gene3D" id="3.40.50.2000">
    <property type="entry name" value="Glycogen Phosphorylase B"/>
    <property type="match status" value="2"/>
</dbReference>
<dbReference type="EMBL" id="CP066776">
    <property type="protein sequence ID" value="QQL45528.1"/>
    <property type="molecule type" value="Genomic_DNA"/>
</dbReference>
<reference evidence="3 4" key="1">
    <citation type="submission" date="2020-12" db="EMBL/GenBank/DDBJ databases">
        <title>Sulforoseuscoccus oceanibium gen. nov., sp. nov., a representative of the phylum Verrucomicrobia with special cytoplasmic membrane, and proposal of Sulforoseuscoccusaceae fam. nov.</title>
        <authorList>
            <person name="Xi F."/>
        </authorList>
    </citation>
    <scope>NUCLEOTIDE SEQUENCE [LARGE SCALE GENOMIC DNA]</scope>
    <source>
        <strain evidence="3 4">T37</strain>
    </source>
</reference>
<feature type="domain" description="Glycosyltransferase subfamily 4-like N-terminal" evidence="2">
    <location>
        <begin position="85"/>
        <end position="205"/>
    </location>
</feature>
<dbReference type="PANTHER" id="PTHR12526">
    <property type="entry name" value="GLYCOSYLTRANSFERASE"/>
    <property type="match status" value="1"/>
</dbReference>
<name>A0A6B3LAJ5_9BACT</name>
<dbReference type="Proteomes" id="UP000475117">
    <property type="component" value="Chromosome"/>
</dbReference>
<dbReference type="RefSeq" id="WP_164363111.1">
    <property type="nucleotide sequence ID" value="NZ_CP066776.1"/>
</dbReference>
<dbReference type="InterPro" id="IPR001296">
    <property type="entry name" value="Glyco_trans_1"/>
</dbReference>
<sequence length="642" mass="71200">MSQRRIAYLYSRYPVVSQTFCDSEMLELGRQDVDLVVASICPPKDSFRHERLNDLQAPVFHQPGTAVLKRLEAEARADGSWPQEMIDRHEREYGPSYKAATRARNALYFSKLFKRLGVSHFHVHFANRATHTALFIKAISGITFSFTPHAQDFMVDLGSDDLLREMCREAKFVVAVSDFSRNLLCETCPDSCDKITRIYNGIDPEGFPLASPGSEWANGMPLRIISVGRLIEFKGFRHLIDAVAKLKQQGIPVDCRIIGEGPWHERLSQQIGELGLEDEVQLLGRRSQDAVKAELLAADVFALPCIVDSKGASDILPTVITEAMACGLPIVSTHLVGVPEMVDDGVTGFLAEPGNSDELVAAFTRLFERPQLAYSMGRAGRERMERIFALKVTAGQLKEHLMAAVADDAAAGTPAELMVLTDSLPQVSEDLGDAALAQELNWLLDCSGVNVLSLTEQGACAMPEPLARHIGERLEFVPDGMVLEMEWRSRTEWRQQMENLRCSLHQAIDGETFLLHARRAVWLAQAIERNGVKRVHASRSECALVAWLVSRLIGVPFTVGVEEGAAWSSSLWKHILKDADKVSIADHRVAKKAEQTGTADTLHLAVPELKVKRLGPIRWRQQALPIATETRKAALMKFLSLG</sequence>
<evidence type="ECO:0000259" key="1">
    <source>
        <dbReference type="Pfam" id="PF00534"/>
    </source>
</evidence>
<dbReference type="InterPro" id="IPR028098">
    <property type="entry name" value="Glyco_trans_4-like_N"/>
</dbReference>
<organism evidence="3 4">
    <name type="scientific">Sulfuriroseicoccus oceanibius</name>
    <dbReference type="NCBI Taxonomy" id="2707525"/>
    <lineage>
        <taxon>Bacteria</taxon>
        <taxon>Pseudomonadati</taxon>
        <taxon>Verrucomicrobiota</taxon>
        <taxon>Verrucomicrobiia</taxon>
        <taxon>Verrucomicrobiales</taxon>
        <taxon>Verrucomicrobiaceae</taxon>
        <taxon>Sulfuriroseicoccus</taxon>
    </lineage>
</organism>
<evidence type="ECO:0000259" key="2">
    <source>
        <dbReference type="Pfam" id="PF13439"/>
    </source>
</evidence>
<keyword evidence="3" id="KW-0808">Transferase</keyword>
<dbReference type="Pfam" id="PF00534">
    <property type="entry name" value="Glycos_transf_1"/>
    <property type="match status" value="1"/>
</dbReference>